<keyword evidence="2" id="KW-1185">Reference proteome</keyword>
<protein>
    <submittedName>
        <fullName evidence="1">Uncharacterized protein</fullName>
    </submittedName>
</protein>
<sequence length="107" mass="11928">MIPNEGIATARIICSSMKRVPATSWLNVAPCRKLEKCVPEKLNSQQKEELPQQIPICKKKAKLNNSVWFNEQPGTTILIPKNNIATKHISINGAESPVTEMLAYKTL</sequence>
<dbReference type="EMBL" id="BMAW01131010">
    <property type="protein sequence ID" value="GFU37406.1"/>
    <property type="molecule type" value="Genomic_DNA"/>
</dbReference>
<gene>
    <name evidence="1" type="ORF">NPIL_127921</name>
</gene>
<evidence type="ECO:0000313" key="2">
    <source>
        <dbReference type="Proteomes" id="UP000887013"/>
    </source>
</evidence>
<name>A0A8X6QPJ8_NEPPI</name>
<comment type="caution">
    <text evidence="1">The sequence shown here is derived from an EMBL/GenBank/DDBJ whole genome shotgun (WGS) entry which is preliminary data.</text>
</comment>
<dbReference type="AlphaFoldDB" id="A0A8X6QPJ8"/>
<accession>A0A8X6QPJ8</accession>
<reference evidence="1" key="1">
    <citation type="submission" date="2020-08" db="EMBL/GenBank/DDBJ databases">
        <title>Multicomponent nature underlies the extraordinary mechanical properties of spider dragline silk.</title>
        <authorList>
            <person name="Kono N."/>
            <person name="Nakamura H."/>
            <person name="Mori M."/>
            <person name="Yoshida Y."/>
            <person name="Ohtoshi R."/>
            <person name="Malay A.D."/>
            <person name="Moran D.A.P."/>
            <person name="Tomita M."/>
            <person name="Numata K."/>
            <person name="Arakawa K."/>
        </authorList>
    </citation>
    <scope>NUCLEOTIDE SEQUENCE</scope>
</reference>
<organism evidence="1 2">
    <name type="scientific">Nephila pilipes</name>
    <name type="common">Giant wood spider</name>
    <name type="synonym">Nephila maculata</name>
    <dbReference type="NCBI Taxonomy" id="299642"/>
    <lineage>
        <taxon>Eukaryota</taxon>
        <taxon>Metazoa</taxon>
        <taxon>Ecdysozoa</taxon>
        <taxon>Arthropoda</taxon>
        <taxon>Chelicerata</taxon>
        <taxon>Arachnida</taxon>
        <taxon>Araneae</taxon>
        <taxon>Araneomorphae</taxon>
        <taxon>Entelegynae</taxon>
        <taxon>Araneoidea</taxon>
        <taxon>Nephilidae</taxon>
        <taxon>Nephila</taxon>
    </lineage>
</organism>
<dbReference type="OrthoDB" id="10587617at2759"/>
<dbReference type="Proteomes" id="UP000887013">
    <property type="component" value="Unassembled WGS sequence"/>
</dbReference>
<evidence type="ECO:0000313" key="1">
    <source>
        <dbReference type="EMBL" id="GFU37406.1"/>
    </source>
</evidence>
<proteinExistence type="predicted"/>